<feature type="region of interest" description="Disordered" evidence="1">
    <location>
        <begin position="1"/>
        <end position="124"/>
    </location>
</feature>
<feature type="compositionally biased region" description="Pro residues" evidence="1">
    <location>
        <begin position="1"/>
        <end position="10"/>
    </location>
</feature>
<feature type="transmembrane region" description="Helical" evidence="2">
    <location>
        <begin position="130"/>
        <end position="153"/>
    </location>
</feature>
<proteinExistence type="predicted"/>
<comment type="caution">
    <text evidence="3">The sequence shown here is derived from an EMBL/GenBank/DDBJ whole genome shotgun (WGS) entry which is preliminary data.</text>
</comment>
<accession>A0A1V4ACJ1</accession>
<evidence type="ECO:0000313" key="4">
    <source>
        <dbReference type="Proteomes" id="UP000190539"/>
    </source>
</evidence>
<dbReference type="RefSeq" id="WP_077965998.1">
    <property type="nucleotide sequence ID" value="NZ_CP045178.1"/>
</dbReference>
<protein>
    <submittedName>
        <fullName evidence="3">Uncharacterized protein</fullName>
    </submittedName>
</protein>
<sequence length="332" mass="34288">MSTPPPPAPGDPGQQNPYAQPPQAPYGQQPGPPSPYGQQPGAPTPYGQQPGGPSPYGRPGPPAYGQQPGAPSPYGQQPGAPSPYGQQPGVPAYGQQPGTPPPPYGQPPYGQPYPGQPMGGPPPKKRRTGLILGIVGGVIVLFVIAGIVVATLVTGGSSFPEAKYRLTLPKQLLDGKYSLKQDMSDAEGKQIVDEADGSRDARNAKAVVGQYMSSSGGAVVVSGMYGQFKNTEAARRNMLKGAANAQGATVEVGVKDFKPAGSDVTISCQVMTSTGGAVKLTFPMCAWTDGNTGASVGEITTEATRQQPEDVDLEQAAQTAAKIRQEIRKPVE</sequence>
<gene>
    <name evidence="3" type="ORF">B1H18_07390</name>
</gene>
<dbReference type="Proteomes" id="UP000190539">
    <property type="component" value="Unassembled WGS sequence"/>
</dbReference>
<feature type="compositionally biased region" description="Low complexity" evidence="1">
    <location>
        <begin position="63"/>
        <end position="73"/>
    </location>
</feature>
<keyword evidence="2" id="KW-0472">Membrane</keyword>
<dbReference type="STRING" id="83656.B1H18_07390"/>
<evidence type="ECO:0000256" key="2">
    <source>
        <dbReference type="SAM" id="Phobius"/>
    </source>
</evidence>
<dbReference type="AlphaFoldDB" id="A0A1V4ACJ1"/>
<dbReference type="EMBL" id="MVFC01000004">
    <property type="protein sequence ID" value="OON81183.1"/>
    <property type="molecule type" value="Genomic_DNA"/>
</dbReference>
<feature type="compositionally biased region" description="Pro residues" evidence="1">
    <location>
        <begin position="52"/>
        <end position="62"/>
    </location>
</feature>
<organism evidence="3 4">
    <name type="scientific">Streptomyces tsukubensis</name>
    <dbReference type="NCBI Taxonomy" id="83656"/>
    <lineage>
        <taxon>Bacteria</taxon>
        <taxon>Bacillati</taxon>
        <taxon>Actinomycetota</taxon>
        <taxon>Actinomycetes</taxon>
        <taxon>Kitasatosporales</taxon>
        <taxon>Streptomycetaceae</taxon>
        <taxon>Streptomyces</taxon>
    </lineage>
</organism>
<keyword evidence="2" id="KW-0812">Transmembrane</keyword>
<name>A0A1V4ACJ1_9ACTN</name>
<reference evidence="3 4" key="1">
    <citation type="submission" date="2017-02" db="EMBL/GenBank/DDBJ databases">
        <title>Draft Genome Sequence of Streptomyces tsukubaensis F601, a Producer of the immunosuppressant tacrolimus FK506.</title>
        <authorList>
            <person name="Zong G."/>
            <person name="Zhong C."/>
            <person name="Fu J."/>
            <person name="Qin R."/>
            <person name="Cao G."/>
        </authorList>
    </citation>
    <scope>NUCLEOTIDE SEQUENCE [LARGE SCALE GENOMIC DNA]</scope>
    <source>
        <strain evidence="3 4">F601</strain>
    </source>
</reference>
<keyword evidence="2" id="KW-1133">Transmembrane helix</keyword>
<keyword evidence="4" id="KW-1185">Reference proteome</keyword>
<evidence type="ECO:0000313" key="3">
    <source>
        <dbReference type="EMBL" id="OON81183.1"/>
    </source>
</evidence>
<dbReference type="OrthoDB" id="4333093at2"/>
<evidence type="ECO:0000256" key="1">
    <source>
        <dbReference type="SAM" id="MobiDB-lite"/>
    </source>
</evidence>
<feature type="compositionally biased region" description="Pro residues" evidence="1">
    <location>
        <begin position="98"/>
        <end position="122"/>
    </location>
</feature>
<feature type="compositionally biased region" description="Pro residues" evidence="1">
    <location>
        <begin position="19"/>
        <end position="35"/>
    </location>
</feature>
<feature type="compositionally biased region" description="Low complexity" evidence="1">
    <location>
        <begin position="36"/>
        <end position="48"/>
    </location>
</feature>